<dbReference type="Gene3D" id="3.40.1280.10">
    <property type="match status" value="1"/>
</dbReference>
<sequence>MENIITSKDNPTVKLYQKLSSSKKERLQYGLFVLEGLRIVTDALREDSGITQLILTQKAQERFGEELLQADLRNTRTIVISNELGNKIASTDTTQGVFAMCRIPAARTVGSIMKSGGKYLVLFGLQDPGNVGMMIRTADALGIDGVIMSGSCDLYSPKVIRSTMGSVFRMKIAVENDADVLFEELDSAGAVTSAAVIDKDAQPVTECSFDGTQAVFIGNEGNGLPADIAQRCRRRVIIPMHGNINSLNAAMAAGILMWELSK</sequence>
<evidence type="ECO:0000256" key="1">
    <source>
        <dbReference type="ARBA" id="ARBA00007228"/>
    </source>
</evidence>
<dbReference type="CDD" id="cd18095">
    <property type="entry name" value="SpoU-like_rRNA-MTase"/>
    <property type="match status" value="1"/>
</dbReference>
<dbReference type="InterPro" id="IPR053888">
    <property type="entry name" value="MRM3-like_sub_bind"/>
</dbReference>
<dbReference type="GO" id="GO:0006396">
    <property type="term" value="P:RNA processing"/>
    <property type="evidence" value="ECO:0007669"/>
    <property type="project" value="InterPro"/>
</dbReference>
<gene>
    <name evidence="5" type="ORF">SAMN02910280_0526</name>
</gene>
<dbReference type="GO" id="GO:0005737">
    <property type="term" value="C:cytoplasm"/>
    <property type="evidence" value="ECO:0007669"/>
    <property type="project" value="UniProtKB-ARBA"/>
</dbReference>
<feature type="domain" description="RNA 2-O ribose methyltransferase substrate binding" evidence="4">
    <location>
        <begin position="33"/>
        <end position="107"/>
    </location>
</feature>
<dbReference type="InterPro" id="IPR013123">
    <property type="entry name" value="SpoU_subst-bd"/>
</dbReference>
<dbReference type="SUPFAM" id="SSF75217">
    <property type="entry name" value="alpha/beta knot"/>
    <property type="match status" value="1"/>
</dbReference>
<dbReference type="Proteomes" id="UP000183461">
    <property type="component" value="Unassembled WGS sequence"/>
</dbReference>
<evidence type="ECO:0000259" key="4">
    <source>
        <dbReference type="SMART" id="SM00967"/>
    </source>
</evidence>
<dbReference type="InterPro" id="IPR029028">
    <property type="entry name" value="Alpha/beta_knot_MTases"/>
</dbReference>
<dbReference type="InterPro" id="IPR001537">
    <property type="entry name" value="SpoU_MeTrfase"/>
</dbReference>
<dbReference type="GO" id="GO:0008173">
    <property type="term" value="F:RNA methyltransferase activity"/>
    <property type="evidence" value="ECO:0007669"/>
    <property type="project" value="InterPro"/>
</dbReference>
<evidence type="ECO:0000256" key="3">
    <source>
        <dbReference type="ARBA" id="ARBA00022679"/>
    </source>
</evidence>
<dbReference type="Pfam" id="PF22435">
    <property type="entry name" value="MRM3-like_sub_bind"/>
    <property type="match status" value="1"/>
</dbReference>
<dbReference type="PANTHER" id="PTHR43191:SF2">
    <property type="entry name" value="RRNA METHYLTRANSFERASE 3, MITOCHONDRIAL"/>
    <property type="match status" value="1"/>
</dbReference>
<dbReference type="InterPro" id="IPR051259">
    <property type="entry name" value="rRNA_Methyltransferase"/>
</dbReference>
<proteinExistence type="inferred from homology"/>
<dbReference type="EMBL" id="FPIP01000001">
    <property type="protein sequence ID" value="SFW11563.1"/>
    <property type="molecule type" value="Genomic_DNA"/>
</dbReference>
<protein>
    <submittedName>
        <fullName evidence="5">RNA methyltransferase, TrmH family</fullName>
    </submittedName>
</protein>
<dbReference type="AlphaFoldDB" id="A0A1K1LL34"/>
<dbReference type="GO" id="GO:0003723">
    <property type="term" value="F:RNA binding"/>
    <property type="evidence" value="ECO:0007669"/>
    <property type="project" value="InterPro"/>
</dbReference>
<dbReference type="InterPro" id="IPR029064">
    <property type="entry name" value="Ribosomal_eL30-like_sf"/>
</dbReference>
<evidence type="ECO:0000256" key="2">
    <source>
        <dbReference type="ARBA" id="ARBA00022603"/>
    </source>
</evidence>
<dbReference type="GO" id="GO:0032259">
    <property type="term" value="P:methylation"/>
    <property type="evidence" value="ECO:0007669"/>
    <property type="project" value="UniProtKB-KW"/>
</dbReference>
<keyword evidence="2 5" id="KW-0489">Methyltransferase</keyword>
<dbReference type="Pfam" id="PF00588">
    <property type="entry name" value="SpoU_methylase"/>
    <property type="match status" value="1"/>
</dbReference>
<accession>A0A1K1LL34</accession>
<keyword evidence="3 5" id="KW-0808">Transferase</keyword>
<dbReference type="SUPFAM" id="SSF55315">
    <property type="entry name" value="L30e-like"/>
    <property type="match status" value="1"/>
</dbReference>
<dbReference type="InterPro" id="IPR029026">
    <property type="entry name" value="tRNA_m1G_MTases_N"/>
</dbReference>
<evidence type="ECO:0000313" key="6">
    <source>
        <dbReference type="Proteomes" id="UP000183461"/>
    </source>
</evidence>
<dbReference type="PANTHER" id="PTHR43191">
    <property type="entry name" value="RRNA METHYLTRANSFERASE 3"/>
    <property type="match status" value="1"/>
</dbReference>
<name>A0A1K1LL34_RUMFL</name>
<dbReference type="Gene3D" id="3.30.1330.30">
    <property type="match status" value="1"/>
</dbReference>
<dbReference type="RefSeq" id="WP_177243901.1">
    <property type="nucleotide sequence ID" value="NZ_FPIP01000001.1"/>
</dbReference>
<dbReference type="SMART" id="SM00967">
    <property type="entry name" value="SpoU_sub_bind"/>
    <property type="match status" value="1"/>
</dbReference>
<organism evidence="5 6">
    <name type="scientific">Ruminococcus flavefaciens</name>
    <dbReference type="NCBI Taxonomy" id="1265"/>
    <lineage>
        <taxon>Bacteria</taxon>
        <taxon>Bacillati</taxon>
        <taxon>Bacillota</taxon>
        <taxon>Clostridia</taxon>
        <taxon>Eubacteriales</taxon>
        <taxon>Oscillospiraceae</taxon>
        <taxon>Ruminococcus</taxon>
    </lineage>
</organism>
<evidence type="ECO:0000313" key="5">
    <source>
        <dbReference type="EMBL" id="SFW11563.1"/>
    </source>
</evidence>
<comment type="similarity">
    <text evidence="1">Belongs to the class IV-like SAM-binding methyltransferase superfamily. RNA methyltransferase TrmH family.</text>
</comment>
<reference evidence="5 6" key="1">
    <citation type="submission" date="2016-11" db="EMBL/GenBank/DDBJ databases">
        <authorList>
            <person name="Jaros S."/>
            <person name="Januszkiewicz K."/>
            <person name="Wedrychowicz H."/>
        </authorList>
    </citation>
    <scope>NUCLEOTIDE SEQUENCE [LARGE SCALE GENOMIC DNA]</scope>
    <source>
        <strain evidence="5 6">YL228</strain>
    </source>
</reference>